<dbReference type="GO" id="GO:0005992">
    <property type="term" value="P:trehalose biosynthetic process"/>
    <property type="evidence" value="ECO:0007669"/>
    <property type="project" value="InterPro"/>
</dbReference>
<accession>A0A2H0XW19</accession>
<proteinExistence type="inferred from homology"/>
<dbReference type="Pfam" id="PF00982">
    <property type="entry name" value="Glyco_transf_20"/>
    <property type="match status" value="1"/>
</dbReference>
<organism evidence="2 3">
    <name type="scientific">Candidatus Saganbacteria bacterium CG08_land_8_20_14_0_20_45_16</name>
    <dbReference type="NCBI Taxonomy" id="2014293"/>
    <lineage>
        <taxon>Bacteria</taxon>
        <taxon>Bacillati</taxon>
        <taxon>Saganbacteria</taxon>
    </lineage>
</organism>
<comment type="similarity">
    <text evidence="1">Belongs to the glycosyltransferase 20 family.</text>
</comment>
<evidence type="ECO:0000313" key="3">
    <source>
        <dbReference type="Proteomes" id="UP000231343"/>
    </source>
</evidence>
<protein>
    <submittedName>
        <fullName evidence="2">Trehalose-6-phosphate synthase</fullName>
    </submittedName>
</protein>
<sequence>MWIKESLKELIKDKLKDYTFVVASNREPYIHKFNREKITYFRPASGVVTALDPVLQACNGLWVAHGSGDADKKVVDANDCIQVPPDDPKYTLKRIWMNKAEEAGYYYGFSNEALWPLCHIVYTKPKFSAEDWKYYQLINERFANAILAEIGNKEAFIFLQDYHLTLVPKLIKQANPKAKIALFWHIPWPNPEVFRICPWKNEILEGLLGADLLGFHIHYHADNFMETINHNLEAKVNKVTSTVTYQGTETIVRPYPISIDYEKIFKEASSQAVASDIDKVKEELGITSELIGVGTDRIDYTKGITEKFEAINLFLEKYPEFQGRLVYIQIGSLSRIHLETYKKLNDDINSLVERINWKYSSDNWSPIIFIRKYFTPQQLLAIYRMANICLVSSLHDGLNLVAKEFVAASSEDKGMLVLSKFTGAAHELTDAVTFNPYNPEECAKAIKQALTMPEKERKSRMEKMKANVAENNIYHWSAEIIQALLRLS</sequence>
<dbReference type="Gene3D" id="3.40.50.2000">
    <property type="entry name" value="Glycogen Phosphorylase B"/>
    <property type="match status" value="2"/>
</dbReference>
<dbReference type="PANTHER" id="PTHR10788">
    <property type="entry name" value="TREHALOSE-6-PHOSPHATE SYNTHASE"/>
    <property type="match status" value="1"/>
</dbReference>
<dbReference type="PANTHER" id="PTHR10788:SF106">
    <property type="entry name" value="BCDNA.GH08860"/>
    <property type="match status" value="1"/>
</dbReference>
<dbReference type="InterPro" id="IPR001830">
    <property type="entry name" value="Glyco_trans_20"/>
</dbReference>
<gene>
    <name evidence="2" type="ORF">COT42_06320</name>
</gene>
<reference evidence="2 3" key="1">
    <citation type="submission" date="2017-09" db="EMBL/GenBank/DDBJ databases">
        <title>Depth-based differentiation of microbial function through sediment-hosted aquifers and enrichment of novel symbionts in the deep terrestrial subsurface.</title>
        <authorList>
            <person name="Probst A.J."/>
            <person name="Ladd B."/>
            <person name="Jarett J.K."/>
            <person name="Geller-Mcgrath D.E."/>
            <person name="Sieber C.M."/>
            <person name="Emerson J.B."/>
            <person name="Anantharaman K."/>
            <person name="Thomas B.C."/>
            <person name="Malmstrom R."/>
            <person name="Stieglmeier M."/>
            <person name="Klingl A."/>
            <person name="Woyke T."/>
            <person name="Ryan C.M."/>
            <person name="Banfield J.F."/>
        </authorList>
    </citation>
    <scope>NUCLEOTIDE SEQUENCE [LARGE SCALE GENOMIC DNA]</scope>
    <source>
        <strain evidence="2">CG08_land_8_20_14_0_20_45_16</strain>
    </source>
</reference>
<comment type="caution">
    <text evidence="2">The sequence shown here is derived from an EMBL/GenBank/DDBJ whole genome shotgun (WGS) entry which is preliminary data.</text>
</comment>
<evidence type="ECO:0000313" key="2">
    <source>
        <dbReference type="EMBL" id="PIS29041.1"/>
    </source>
</evidence>
<dbReference type="SUPFAM" id="SSF53756">
    <property type="entry name" value="UDP-Glycosyltransferase/glycogen phosphorylase"/>
    <property type="match status" value="1"/>
</dbReference>
<dbReference type="AlphaFoldDB" id="A0A2H0XW19"/>
<evidence type="ECO:0000256" key="1">
    <source>
        <dbReference type="ARBA" id="ARBA00008799"/>
    </source>
</evidence>
<dbReference type="EMBL" id="PEYM01000104">
    <property type="protein sequence ID" value="PIS29041.1"/>
    <property type="molecule type" value="Genomic_DNA"/>
</dbReference>
<dbReference type="CDD" id="cd03788">
    <property type="entry name" value="GT20_TPS"/>
    <property type="match status" value="1"/>
</dbReference>
<dbReference type="Proteomes" id="UP000231343">
    <property type="component" value="Unassembled WGS sequence"/>
</dbReference>
<dbReference type="GO" id="GO:0003825">
    <property type="term" value="F:alpha,alpha-trehalose-phosphate synthase (UDP-forming) activity"/>
    <property type="evidence" value="ECO:0007669"/>
    <property type="project" value="TreeGrafter"/>
</dbReference>
<name>A0A2H0XW19_UNCSA</name>